<dbReference type="Proteomes" id="UP000199645">
    <property type="component" value="Unassembled WGS sequence"/>
</dbReference>
<dbReference type="STRING" id="35752.SAMN05421541_10217"/>
<dbReference type="OrthoDB" id="3343876at2"/>
<feature type="chain" id="PRO_5038654534" evidence="1">
    <location>
        <begin position="22"/>
        <end position="349"/>
    </location>
</feature>
<evidence type="ECO:0000313" key="2">
    <source>
        <dbReference type="EMBL" id="SFE49141.1"/>
    </source>
</evidence>
<protein>
    <submittedName>
        <fullName evidence="2">Uncharacterized protein</fullName>
    </submittedName>
</protein>
<keyword evidence="3" id="KW-1185">Reference proteome</keyword>
<sequence length="349" mass="37225">MSARARISLAAALLAAGALLAGNLPEQPAVPIAAAARPTAEQEWPAAARADLRDLTVEPLLFLDATTAVGQVTDGDFVRLLVTKDGSDRELRRLPAAGDPRFEAMTVSGDELIWAESSAGRPVEIWAARRDGGAARLITADTGNTLFYGNQYDLVVDGGRVHWVAGEGDATTQIRSVALTGGKVDVREERGRWSLSGWPWLTDDTGAQSGQVRMREMTTGREVRVPFSGAEWGMCAPAWCRVMVMNGEGLARIDVMRPDGSDRRRVAGPGTQAAVSDVAVLDRFEILSEPGPDFDLTGTAALVVHDLATGRTVTLSPAADLAATKDGVLWWSTGSQEAAVWHTLDLRTI</sequence>
<evidence type="ECO:0000313" key="3">
    <source>
        <dbReference type="Proteomes" id="UP000199645"/>
    </source>
</evidence>
<dbReference type="EMBL" id="FONV01000002">
    <property type="protein sequence ID" value="SFE49141.1"/>
    <property type="molecule type" value="Genomic_DNA"/>
</dbReference>
<organism evidence="2 3">
    <name type="scientific">Actinoplanes philippinensis</name>
    <dbReference type="NCBI Taxonomy" id="35752"/>
    <lineage>
        <taxon>Bacteria</taxon>
        <taxon>Bacillati</taxon>
        <taxon>Actinomycetota</taxon>
        <taxon>Actinomycetes</taxon>
        <taxon>Micromonosporales</taxon>
        <taxon>Micromonosporaceae</taxon>
        <taxon>Actinoplanes</taxon>
    </lineage>
</organism>
<name>A0A1I2AYW1_9ACTN</name>
<feature type="signal peptide" evidence="1">
    <location>
        <begin position="1"/>
        <end position="21"/>
    </location>
</feature>
<accession>A0A1I2AYW1</accession>
<dbReference type="RefSeq" id="WP_093609993.1">
    <property type="nucleotide sequence ID" value="NZ_BOMT01000015.1"/>
</dbReference>
<keyword evidence="1" id="KW-0732">Signal</keyword>
<dbReference type="SUPFAM" id="SSF63825">
    <property type="entry name" value="YWTD domain"/>
    <property type="match status" value="1"/>
</dbReference>
<reference evidence="2 3" key="1">
    <citation type="submission" date="2016-10" db="EMBL/GenBank/DDBJ databases">
        <authorList>
            <person name="de Groot N.N."/>
        </authorList>
    </citation>
    <scope>NUCLEOTIDE SEQUENCE [LARGE SCALE GENOMIC DNA]</scope>
    <source>
        <strain evidence="2 3">DSM 43019</strain>
    </source>
</reference>
<evidence type="ECO:0000256" key="1">
    <source>
        <dbReference type="SAM" id="SignalP"/>
    </source>
</evidence>
<dbReference type="AlphaFoldDB" id="A0A1I2AYW1"/>
<gene>
    <name evidence="2" type="ORF">SAMN05421541_10217</name>
</gene>
<proteinExistence type="predicted"/>